<reference evidence="2" key="1">
    <citation type="journal article" date="2017" name="Nat. Ecol. Evol.">
        <title>Genome expansion and lineage-specific genetic innovations in the forest pathogenic fungi Armillaria.</title>
        <authorList>
            <person name="Sipos G."/>
            <person name="Prasanna A.N."/>
            <person name="Walter M.C."/>
            <person name="O'Connor E."/>
            <person name="Balint B."/>
            <person name="Krizsan K."/>
            <person name="Kiss B."/>
            <person name="Hess J."/>
            <person name="Varga T."/>
            <person name="Slot J."/>
            <person name="Riley R."/>
            <person name="Boka B."/>
            <person name="Rigling D."/>
            <person name="Barry K."/>
            <person name="Lee J."/>
            <person name="Mihaltcheva S."/>
            <person name="LaButti K."/>
            <person name="Lipzen A."/>
            <person name="Waldron R."/>
            <person name="Moloney N.M."/>
            <person name="Sperisen C."/>
            <person name="Kredics L."/>
            <person name="Vagvoelgyi C."/>
            <person name="Patrignani A."/>
            <person name="Fitzpatrick D."/>
            <person name="Nagy I."/>
            <person name="Doyle S."/>
            <person name="Anderson J.B."/>
            <person name="Grigoriev I.V."/>
            <person name="Gueldener U."/>
            <person name="Muensterkoetter M."/>
            <person name="Nagy L.G."/>
        </authorList>
    </citation>
    <scope>NUCLEOTIDE SEQUENCE [LARGE SCALE GENOMIC DNA]</scope>
    <source>
        <strain evidence="2">Ar21-2</strain>
    </source>
</reference>
<evidence type="ECO:0000313" key="2">
    <source>
        <dbReference type="Proteomes" id="UP000217790"/>
    </source>
</evidence>
<dbReference type="EMBL" id="KZ293644">
    <property type="protein sequence ID" value="PBL04206.1"/>
    <property type="molecule type" value="Genomic_DNA"/>
</dbReference>
<accession>A0A2H3E9W2</accession>
<sequence length="83" mass="9436">MNHRLRAAFARGRSSPASFLVHGLAPVPSYAFTATVQVCYLFSFTFDYGEKIAFDGKEMYWEGVGTEKDENCIHSNPSHYRRP</sequence>
<dbReference type="OrthoDB" id="10486217at2759"/>
<dbReference type="Proteomes" id="UP000217790">
    <property type="component" value="Unassembled WGS sequence"/>
</dbReference>
<gene>
    <name evidence="1" type="ORF">ARMGADRAFT_45824</name>
</gene>
<keyword evidence="2" id="KW-1185">Reference proteome</keyword>
<dbReference type="InParanoid" id="A0A2H3E9W2"/>
<organism evidence="1 2">
    <name type="scientific">Armillaria gallica</name>
    <name type="common">Bulbous honey fungus</name>
    <name type="synonym">Armillaria bulbosa</name>
    <dbReference type="NCBI Taxonomy" id="47427"/>
    <lineage>
        <taxon>Eukaryota</taxon>
        <taxon>Fungi</taxon>
        <taxon>Dikarya</taxon>
        <taxon>Basidiomycota</taxon>
        <taxon>Agaricomycotina</taxon>
        <taxon>Agaricomycetes</taxon>
        <taxon>Agaricomycetidae</taxon>
        <taxon>Agaricales</taxon>
        <taxon>Marasmiineae</taxon>
        <taxon>Physalacriaceae</taxon>
        <taxon>Armillaria</taxon>
    </lineage>
</organism>
<proteinExistence type="predicted"/>
<dbReference type="AlphaFoldDB" id="A0A2H3E9W2"/>
<name>A0A2H3E9W2_ARMGA</name>
<protein>
    <submittedName>
        <fullName evidence="1">Uncharacterized protein</fullName>
    </submittedName>
</protein>
<evidence type="ECO:0000313" key="1">
    <source>
        <dbReference type="EMBL" id="PBL04206.1"/>
    </source>
</evidence>